<organism evidence="2 3">
    <name type="scientific">Erysipelothrix piscisicarius</name>
    <dbReference type="NCBI Taxonomy" id="2485784"/>
    <lineage>
        <taxon>Bacteria</taxon>
        <taxon>Bacillati</taxon>
        <taxon>Bacillota</taxon>
        <taxon>Erysipelotrichia</taxon>
        <taxon>Erysipelotrichales</taxon>
        <taxon>Erysipelotrichaceae</taxon>
        <taxon>Erysipelothrix</taxon>
    </lineage>
</organism>
<dbReference type="Proteomes" id="UP000278804">
    <property type="component" value="Chromosome"/>
</dbReference>
<dbReference type="InterPro" id="IPR005531">
    <property type="entry name" value="Asp23"/>
</dbReference>
<dbReference type="Pfam" id="PF03780">
    <property type="entry name" value="Asp23"/>
    <property type="match status" value="1"/>
</dbReference>
<accession>A0A3S8RMW7</accession>
<dbReference type="PANTHER" id="PTHR34297">
    <property type="entry name" value="HYPOTHETICAL CYTOSOLIC PROTEIN-RELATED"/>
    <property type="match status" value="1"/>
</dbReference>
<keyword evidence="3" id="KW-1185">Reference proteome</keyword>
<dbReference type="AlphaFoldDB" id="A0A3S8RMW7"/>
<dbReference type="PANTHER" id="PTHR34297:SF2">
    <property type="entry name" value="ASP23_GLS24 FAMILY ENVELOPE STRESS RESPONSE PROTEIN"/>
    <property type="match status" value="1"/>
</dbReference>
<dbReference type="KEGG" id="eri:EEI45_05635"/>
<evidence type="ECO:0000313" key="3">
    <source>
        <dbReference type="Proteomes" id="UP000278804"/>
    </source>
</evidence>
<reference evidence="2 3" key="1">
    <citation type="journal article" date="2020" name="Int. J. Syst. Evol. Microbiol.">
        <title>Description of Erysipelothrix piscisicarius sp. nov., an emergent fish pathogen, and assessment of virulence using a tiger barb (Puntigrus tetrazona) infection model.</title>
        <authorList>
            <person name="Pomaranski E.K."/>
            <person name="Griffin M.J."/>
            <person name="Camus A.C."/>
            <person name="Armwood A.R."/>
            <person name="Shelley J."/>
            <person name="Waldbieser G.C."/>
            <person name="LaFrentz B.R."/>
            <person name="Garcia J.C."/>
            <person name="Yanong R."/>
            <person name="Soto E."/>
        </authorList>
    </citation>
    <scope>NUCLEOTIDE SEQUENCE [LARGE SCALE GENOMIC DNA]</scope>
    <source>
        <strain evidence="2 3">15TAL0474</strain>
    </source>
</reference>
<dbReference type="EMBL" id="CP034234">
    <property type="protein sequence ID" value="AZK44294.1"/>
    <property type="molecule type" value="Genomic_DNA"/>
</dbReference>
<proteinExistence type="inferred from homology"/>
<gene>
    <name evidence="2" type="ORF">EEI45_05635</name>
</gene>
<sequence length="120" mass="13272">MMAIEKTNEFGKINVSNEAIAMLAGGVVTECYGVVGMASQQVFKDGLAELLKGENYSKGVIVRKGDNGFDLDLYIIVSYNVKISEVVLEVQKKAKYMLEKTLQQNFNTINVYVQGIKVVQ</sequence>
<evidence type="ECO:0000256" key="1">
    <source>
        <dbReference type="ARBA" id="ARBA00005721"/>
    </source>
</evidence>
<protein>
    <submittedName>
        <fullName evidence="2">Asp23/Gls24 family envelope stress response protein</fullName>
    </submittedName>
</protein>
<evidence type="ECO:0000313" key="2">
    <source>
        <dbReference type="EMBL" id="AZK44294.1"/>
    </source>
</evidence>
<name>A0A3S8RMW7_9FIRM</name>
<comment type="similarity">
    <text evidence="1">Belongs to the asp23 family.</text>
</comment>